<keyword evidence="6" id="KW-1185">Reference proteome</keyword>
<dbReference type="PANTHER" id="PTHR47926:SF458">
    <property type="entry name" value="PENTATRICOPEPTIDE REPEAT-CONTAINING PROTEIN"/>
    <property type="match status" value="1"/>
</dbReference>
<evidence type="ECO:0000259" key="4">
    <source>
        <dbReference type="Pfam" id="PF14432"/>
    </source>
</evidence>
<keyword evidence="2" id="KW-0677">Repeat</keyword>
<evidence type="ECO:0000313" key="6">
    <source>
        <dbReference type="Proteomes" id="UP001632038"/>
    </source>
</evidence>
<organism evidence="5 6">
    <name type="scientific">Castilleja foliolosa</name>
    <dbReference type="NCBI Taxonomy" id="1961234"/>
    <lineage>
        <taxon>Eukaryota</taxon>
        <taxon>Viridiplantae</taxon>
        <taxon>Streptophyta</taxon>
        <taxon>Embryophyta</taxon>
        <taxon>Tracheophyta</taxon>
        <taxon>Spermatophyta</taxon>
        <taxon>Magnoliopsida</taxon>
        <taxon>eudicotyledons</taxon>
        <taxon>Gunneridae</taxon>
        <taxon>Pentapetalae</taxon>
        <taxon>asterids</taxon>
        <taxon>lamiids</taxon>
        <taxon>Lamiales</taxon>
        <taxon>Orobanchaceae</taxon>
        <taxon>Pedicularideae</taxon>
        <taxon>Castillejinae</taxon>
        <taxon>Castilleja</taxon>
    </lineage>
</organism>
<feature type="repeat" description="PPR" evidence="3">
    <location>
        <begin position="196"/>
        <end position="230"/>
    </location>
</feature>
<dbReference type="Pfam" id="PF20431">
    <property type="entry name" value="E_motif"/>
    <property type="match status" value="1"/>
</dbReference>
<dbReference type="Pfam" id="PF13041">
    <property type="entry name" value="PPR_2"/>
    <property type="match status" value="2"/>
</dbReference>
<dbReference type="InterPro" id="IPR011990">
    <property type="entry name" value="TPR-like_helical_dom_sf"/>
</dbReference>
<dbReference type="EMBL" id="JAVIJP010000036">
    <property type="protein sequence ID" value="KAL3628976.1"/>
    <property type="molecule type" value="Genomic_DNA"/>
</dbReference>
<sequence length="636" mass="72359">MFSSLPSVSLCTLSSSSIEQRQSSYNSSKPISESLKTQIFHKFKTPFELKQVHTLFIKNGIPLSDLQMSNVASVCALTPSFQYAQQIFQQVEKQETFLWNCCLKDFAESDSPYDALLLFHQMQMHNVCLDSFTCSFVLKACVRLHDLFHGRILHGYVEKLGLRSNLVLLNVIVHLYASCGKISDALLLFDKMPQRDVVTWNTMITQLVKSGDTDSAYKLFVEMPVRNLRSWTAMISGFVQSGKPKEAIALFEKMEEEKRLKPNEVTLVAILAACADLGALELGIRIHRYSDKCGFTRNNHISNTLIDMYIKCGCLEAAIDVFKNTDERTIFTWSTMIQGLAIHGKANEALKLFSEMIQTGTKPNGVTFVGILNACSHMGLINEGRSFFASMTRDYKIIPSIEHYGCMVDLLSRGGLLDEARDFIERMPIEPNAAVWGALLGGCKVHKNIEIAEISTRHLQELDPLNDGYYVVLANIYAEAKRYEDAAKMRKMMKDRGVKRTFGFSSVTVKGTVHEFVAGDEYHPRSEEIFKMWDHLLVRMRSKGYVPNVSVVALDVEEKEKERILFRHSEKLALVFGLMNTEPGETIRIFKNMRICEDCHASFKVISSIVNREIVVRDRNRFHYFKDGSCSCRDYW</sequence>
<gene>
    <name evidence="5" type="ORF">CASFOL_028022</name>
</gene>
<dbReference type="FunFam" id="1.25.40.10:FF:000348">
    <property type="entry name" value="Pentatricopeptide repeat-containing protein chloroplastic"/>
    <property type="match status" value="1"/>
</dbReference>
<accession>A0ABD3CJ52</accession>
<protein>
    <recommendedName>
        <fullName evidence="4">DYW domain-containing protein</fullName>
    </recommendedName>
</protein>
<proteinExistence type="inferred from homology"/>
<reference evidence="6" key="1">
    <citation type="journal article" date="2024" name="IScience">
        <title>Strigolactones Initiate the Formation of Haustorium-like Structures in Castilleja.</title>
        <authorList>
            <person name="Buerger M."/>
            <person name="Peterson D."/>
            <person name="Chory J."/>
        </authorList>
    </citation>
    <scope>NUCLEOTIDE SEQUENCE [LARGE SCALE GENOMIC DNA]</scope>
</reference>
<evidence type="ECO:0000256" key="2">
    <source>
        <dbReference type="ARBA" id="ARBA00022737"/>
    </source>
</evidence>
<evidence type="ECO:0000313" key="5">
    <source>
        <dbReference type="EMBL" id="KAL3628976.1"/>
    </source>
</evidence>
<dbReference type="InterPro" id="IPR046848">
    <property type="entry name" value="E_motif"/>
</dbReference>
<dbReference type="SUPFAM" id="SSF48452">
    <property type="entry name" value="TPR-like"/>
    <property type="match status" value="1"/>
</dbReference>
<feature type="repeat" description="PPR" evidence="3">
    <location>
        <begin position="165"/>
        <end position="195"/>
    </location>
</feature>
<dbReference type="NCBIfam" id="TIGR00756">
    <property type="entry name" value="PPR"/>
    <property type="match status" value="3"/>
</dbReference>
<dbReference type="PANTHER" id="PTHR47926">
    <property type="entry name" value="PENTATRICOPEPTIDE REPEAT-CONTAINING PROTEIN"/>
    <property type="match status" value="1"/>
</dbReference>
<evidence type="ECO:0000256" key="1">
    <source>
        <dbReference type="ARBA" id="ARBA00006643"/>
    </source>
</evidence>
<name>A0ABD3CJ52_9LAMI</name>
<dbReference type="Pfam" id="PF01535">
    <property type="entry name" value="PPR"/>
    <property type="match status" value="4"/>
</dbReference>
<feature type="domain" description="DYW" evidence="4">
    <location>
        <begin position="544"/>
        <end position="636"/>
    </location>
</feature>
<dbReference type="Pfam" id="PF14432">
    <property type="entry name" value="DYW_deaminase"/>
    <property type="match status" value="1"/>
</dbReference>
<dbReference type="FunFam" id="1.25.40.10:FF:000184">
    <property type="entry name" value="Pentatricopeptide repeat-containing protein, chloroplastic"/>
    <property type="match status" value="1"/>
</dbReference>
<evidence type="ECO:0000256" key="3">
    <source>
        <dbReference type="PROSITE-ProRule" id="PRU00708"/>
    </source>
</evidence>
<comment type="similarity">
    <text evidence="1">Belongs to the PPR family. PCMP-H subfamily.</text>
</comment>
<feature type="repeat" description="PPR" evidence="3">
    <location>
        <begin position="329"/>
        <end position="363"/>
    </location>
</feature>
<dbReference type="InterPro" id="IPR002885">
    <property type="entry name" value="PPR_rpt"/>
</dbReference>
<dbReference type="InterPro" id="IPR032867">
    <property type="entry name" value="DYW_dom"/>
</dbReference>
<comment type="caution">
    <text evidence="5">The sequence shown here is derived from an EMBL/GenBank/DDBJ whole genome shotgun (WGS) entry which is preliminary data.</text>
</comment>
<dbReference type="Gene3D" id="1.25.40.10">
    <property type="entry name" value="Tetratricopeptide repeat domain"/>
    <property type="match status" value="3"/>
</dbReference>
<dbReference type="AlphaFoldDB" id="A0ABD3CJ52"/>
<dbReference type="Proteomes" id="UP001632038">
    <property type="component" value="Unassembled WGS sequence"/>
</dbReference>
<dbReference type="InterPro" id="IPR046960">
    <property type="entry name" value="PPR_At4g14850-like_plant"/>
</dbReference>
<dbReference type="PROSITE" id="PS51375">
    <property type="entry name" value="PPR"/>
    <property type="match status" value="3"/>
</dbReference>